<name>A0A196SEA9_BLAHN</name>
<evidence type="ECO:0000313" key="1">
    <source>
        <dbReference type="EMBL" id="OAO15338.1"/>
    </source>
</evidence>
<reference evidence="1 2" key="1">
    <citation type="submission" date="2016-05" db="EMBL/GenBank/DDBJ databases">
        <title>Nuclear genome of Blastocystis sp. subtype 1 NandII.</title>
        <authorList>
            <person name="Gentekaki E."/>
            <person name="Curtis B."/>
            <person name="Stairs C."/>
            <person name="Eme L."/>
            <person name="Herman E."/>
            <person name="Klimes V."/>
            <person name="Arias M.C."/>
            <person name="Elias M."/>
            <person name="Hilliou F."/>
            <person name="Klute M."/>
            <person name="Malik S.-B."/>
            <person name="Pightling A."/>
            <person name="Rachubinski R."/>
            <person name="Salas D."/>
            <person name="Schlacht A."/>
            <person name="Suga H."/>
            <person name="Archibald J."/>
            <person name="Ball S.G."/>
            <person name="Clark G."/>
            <person name="Dacks J."/>
            <person name="Van Der Giezen M."/>
            <person name="Tsaousis A."/>
            <person name="Roger A."/>
        </authorList>
    </citation>
    <scope>NUCLEOTIDE SEQUENCE [LARGE SCALE GENOMIC DNA]</scope>
    <source>
        <strain evidence="2">ATCC 50177 / NandII</strain>
    </source>
</reference>
<sequence>MSELLKDVDPSTHEIVVQQSPAVLRALEAAVLEFVRSAFPFLQLQLTQCLALLQEGVGKCEASIAYQVVADALHVLDFFASFTHEADPFTPLASLGVTSFLYQILASFPPTTRVVLVAQHVVLALCLRSDKALAFFSNIPAVSEALAEHAVVPAERSFASSLWRLLQEEVDAAAELEVILCHLKPSLCVDYWTRAGDALALTDSRVFVRMLKEEKKTVLCRFFGLLRGSVQEALNEVEKEEREFESVATGEETKERNFELEKELLKHVMDKAKKIHGLFVYGSNKCD</sequence>
<organism evidence="1 2">
    <name type="scientific">Blastocystis sp. subtype 1 (strain ATCC 50177 / NandII)</name>
    <dbReference type="NCBI Taxonomy" id="478820"/>
    <lineage>
        <taxon>Eukaryota</taxon>
        <taxon>Sar</taxon>
        <taxon>Stramenopiles</taxon>
        <taxon>Bigyra</taxon>
        <taxon>Opalozoa</taxon>
        <taxon>Opalinata</taxon>
        <taxon>Blastocystidae</taxon>
        <taxon>Blastocystis</taxon>
    </lineage>
</organism>
<comment type="caution">
    <text evidence="1">The sequence shown here is derived from an EMBL/GenBank/DDBJ whole genome shotgun (WGS) entry which is preliminary data.</text>
</comment>
<proteinExistence type="predicted"/>
<keyword evidence="2" id="KW-1185">Reference proteome</keyword>
<accession>A0A196SEA9</accession>
<dbReference type="AlphaFoldDB" id="A0A196SEA9"/>
<gene>
    <name evidence="1" type="ORF">AV274_2926</name>
</gene>
<evidence type="ECO:0000313" key="2">
    <source>
        <dbReference type="Proteomes" id="UP000078348"/>
    </source>
</evidence>
<dbReference type="Proteomes" id="UP000078348">
    <property type="component" value="Unassembled WGS sequence"/>
</dbReference>
<protein>
    <submittedName>
        <fullName evidence="1">Uncharacterized protein</fullName>
    </submittedName>
</protein>
<dbReference type="EMBL" id="LXWW01000149">
    <property type="protein sequence ID" value="OAO15338.1"/>
    <property type="molecule type" value="Genomic_DNA"/>
</dbReference>